<accession>A0A0E9PRE9</accession>
<protein>
    <submittedName>
        <fullName evidence="1">Uncharacterized protein</fullName>
    </submittedName>
</protein>
<organism evidence="1">
    <name type="scientific">Anguilla anguilla</name>
    <name type="common">European freshwater eel</name>
    <name type="synonym">Muraena anguilla</name>
    <dbReference type="NCBI Taxonomy" id="7936"/>
    <lineage>
        <taxon>Eukaryota</taxon>
        <taxon>Metazoa</taxon>
        <taxon>Chordata</taxon>
        <taxon>Craniata</taxon>
        <taxon>Vertebrata</taxon>
        <taxon>Euteleostomi</taxon>
        <taxon>Actinopterygii</taxon>
        <taxon>Neopterygii</taxon>
        <taxon>Teleostei</taxon>
        <taxon>Anguilliformes</taxon>
        <taxon>Anguillidae</taxon>
        <taxon>Anguilla</taxon>
    </lineage>
</organism>
<evidence type="ECO:0000313" key="1">
    <source>
        <dbReference type="EMBL" id="JAH06665.1"/>
    </source>
</evidence>
<name>A0A0E9PRE9_ANGAN</name>
<reference evidence="1" key="2">
    <citation type="journal article" date="2015" name="Fish Shellfish Immunol.">
        <title>Early steps in the European eel (Anguilla anguilla)-Vibrio vulnificus interaction in the gills: Role of the RtxA13 toxin.</title>
        <authorList>
            <person name="Callol A."/>
            <person name="Pajuelo D."/>
            <person name="Ebbesson L."/>
            <person name="Teles M."/>
            <person name="MacKenzie S."/>
            <person name="Amaro C."/>
        </authorList>
    </citation>
    <scope>NUCLEOTIDE SEQUENCE</scope>
</reference>
<proteinExistence type="predicted"/>
<dbReference type="AlphaFoldDB" id="A0A0E9PRE9"/>
<dbReference type="EMBL" id="GBXM01101912">
    <property type="protein sequence ID" value="JAH06665.1"/>
    <property type="molecule type" value="Transcribed_RNA"/>
</dbReference>
<sequence>MRKKGKHCFGYSTLRLINCLIMISL</sequence>
<reference evidence="1" key="1">
    <citation type="submission" date="2014-11" db="EMBL/GenBank/DDBJ databases">
        <authorList>
            <person name="Amaro Gonzalez C."/>
        </authorList>
    </citation>
    <scope>NUCLEOTIDE SEQUENCE</scope>
</reference>